<evidence type="ECO:0000313" key="2">
    <source>
        <dbReference type="EMBL" id="OGL38809.1"/>
    </source>
</evidence>
<gene>
    <name evidence="2" type="ORF">A2042_01040</name>
</gene>
<dbReference type="SUPFAM" id="SSF140683">
    <property type="entry name" value="SP0561-like"/>
    <property type="match status" value="1"/>
</dbReference>
<name>A0A1F7RB67_9BACT</name>
<dbReference type="InterPro" id="IPR015077">
    <property type="entry name" value="DUF1858"/>
</dbReference>
<proteinExistence type="predicted"/>
<dbReference type="Pfam" id="PF08984">
    <property type="entry name" value="DUF1858"/>
    <property type="match status" value="1"/>
</dbReference>
<dbReference type="InterPro" id="IPR038062">
    <property type="entry name" value="ScdA-like_N_sf"/>
</dbReference>
<dbReference type="Gene3D" id="1.10.3910.10">
    <property type="entry name" value="SP0561-like"/>
    <property type="match status" value="1"/>
</dbReference>
<dbReference type="NCBIfam" id="TIGR03980">
    <property type="entry name" value="prismane_assoc"/>
    <property type="match status" value="1"/>
</dbReference>
<sequence length="68" mass="7627">MPGQINKDMLIGDIIKLYPKAKEIIEKYFWEGCFTCPGINIESLSFGANIHGIDVNKIVNEINSKVKS</sequence>
<dbReference type="PANTHER" id="PTHR39341">
    <property type="entry name" value="BSL7085 PROTEIN"/>
    <property type="match status" value="1"/>
</dbReference>
<dbReference type="InterPro" id="IPR023883">
    <property type="entry name" value="CHP03980_redox-disulphide"/>
</dbReference>
<comment type="caution">
    <text evidence="2">The sequence shown here is derived from an EMBL/GenBank/DDBJ whole genome shotgun (WGS) entry which is preliminary data.</text>
</comment>
<protein>
    <recommendedName>
        <fullName evidence="1">DUF1858 domain-containing protein</fullName>
    </recommendedName>
</protein>
<dbReference type="EMBL" id="MGDB01000135">
    <property type="protein sequence ID" value="OGL38809.1"/>
    <property type="molecule type" value="Genomic_DNA"/>
</dbReference>
<reference evidence="2 3" key="1">
    <citation type="journal article" date="2016" name="Nat. Commun.">
        <title>Thousands of microbial genomes shed light on interconnected biogeochemical processes in an aquifer system.</title>
        <authorList>
            <person name="Anantharaman K."/>
            <person name="Brown C.T."/>
            <person name="Hug L.A."/>
            <person name="Sharon I."/>
            <person name="Castelle C.J."/>
            <person name="Probst A.J."/>
            <person name="Thomas B.C."/>
            <person name="Singh A."/>
            <person name="Wilkins M.J."/>
            <person name="Karaoz U."/>
            <person name="Brodie E.L."/>
            <person name="Williams K.H."/>
            <person name="Hubbard S.S."/>
            <person name="Banfield J.F."/>
        </authorList>
    </citation>
    <scope>NUCLEOTIDE SEQUENCE [LARGE SCALE GENOMIC DNA]</scope>
</reference>
<evidence type="ECO:0000313" key="3">
    <source>
        <dbReference type="Proteomes" id="UP000178526"/>
    </source>
</evidence>
<evidence type="ECO:0000259" key="1">
    <source>
        <dbReference type="Pfam" id="PF08984"/>
    </source>
</evidence>
<dbReference type="Proteomes" id="UP000178526">
    <property type="component" value="Unassembled WGS sequence"/>
</dbReference>
<organism evidence="2 3">
    <name type="scientific">Candidatus Schekmanbacteria bacterium GWA2_38_11</name>
    <dbReference type="NCBI Taxonomy" id="1817876"/>
    <lineage>
        <taxon>Bacteria</taxon>
        <taxon>Candidatus Schekmaniibacteriota</taxon>
    </lineage>
</organism>
<feature type="domain" description="DUF1858" evidence="1">
    <location>
        <begin position="5"/>
        <end position="59"/>
    </location>
</feature>
<dbReference type="PANTHER" id="PTHR39341:SF1">
    <property type="entry name" value="DUF1858 DOMAIN-CONTAINING PROTEIN"/>
    <property type="match status" value="1"/>
</dbReference>
<dbReference type="AlphaFoldDB" id="A0A1F7RB67"/>
<accession>A0A1F7RB67</accession>